<reference evidence="1" key="1">
    <citation type="submission" date="2020-11" db="EMBL/GenBank/DDBJ databases">
        <title>Chlorella ohadii genome sequencing and assembly.</title>
        <authorList>
            <person name="Murik O."/>
            <person name="Treves H."/>
            <person name="Kedem I."/>
            <person name="Shotland Y."/>
            <person name="Kaplan A."/>
        </authorList>
    </citation>
    <scope>NUCLEOTIDE SEQUENCE</scope>
    <source>
        <strain evidence="1">1</strain>
    </source>
</reference>
<protein>
    <submittedName>
        <fullName evidence="1">Uncharacterized protein</fullName>
    </submittedName>
</protein>
<accession>A0AAD5DV87</accession>
<gene>
    <name evidence="1" type="ORF">COHA_003299</name>
</gene>
<name>A0AAD5DV87_9CHLO</name>
<keyword evidence="2" id="KW-1185">Reference proteome</keyword>
<evidence type="ECO:0000313" key="2">
    <source>
        <dbReference type="Proteomes" id="UP001205105"/>
    </source>
</evidence>
<dbReference type="Gene3D" id="1.25.70.10">
    <property type="entry name" value="Transcription termination factor 3, mitochondrial"/>
    <property type="match status" value="1"/>
</dbReference>
<dbReference type="Proteomes" id="UP001205105">
    <property type="component" value="Unassembled WGS sequence"/>
</dbReference>
<proteinExistence type="predicted"/>
<sequence>MRSLAPVLTRSMAQVAHAPAAADPFNGVQSMNLSPDQAARVHRTAHLLHTELRLPRDDMLRLLPAVLRAPHFVQNRVRWLRSLGLENAEVARLVQAAPDLLALPPVVGAPVLEERMQLLGLPPAALHSFVLQRPAAVPLLLKSRLTADDIRELRGLVAQLAEGVEEMI</sequence>
<comment type="caution">
    <text evidence="1">The sequence shown here is derived from an EMBL/GenBank/DDBJ whole genome shotgun (WGS) entry which is preliminary data.</text>
</comment>
<dbReference type="InterPro" id="IPR038538">
    <property type="entry name" value="MTERF_sf"/>
</dbReference>
<evidence type="ECO:0000313" key="1">
    <source>
        <dbReference type="EMBL" id="KAI7843128.1"/>
    </source>
</evidence>
<dbReference type="AlphaFoldDB" id="A0AAD5DV87"/>
<organism evidence="1 2">
    <name type="scientific">Chlorella ohadii</name>
    <dbReference type="NCBI Taxonomy" id="2649997"/>
    <lineage>
        <taxon>Eukaryota</taxon>
        <taxon>Viridiplantae</taxon>
        <taxon>Chlorophyta</taxon>
        <taxon>core chlorophytes</taxon>
        <taxon>Trebouxiophyceae</taxon>
        <taxon>Chlorellales</taxon>
        <taxon>Chlorellaceae</taxon>
        <taxon>Chlorella clade</taxon>
        <taxon>Chlorella</taxon>
    </lineage>
</organism>
<dbReference type="EMBL" id="JADXDR010000043">
    <property type="protein sequence ID" value="KAI7843128.1"/>
    <property type="molecule type" value="Genomic_DNA"/>
</dbReference>